<reference evidence="2 3" key="1">
    <citation type="submission" date="2016-10" db="EMBL/GenBank/DDBJ databases">
        <authorList>
            <person name="de Groot N.N."/>
        </authorList>
    </citation>
    <scope>NUCLEOTIDE SEQUENCE [LARGE SCALE GENOMIC DNA]</scope>
    <source>
        <strain evidence="2 3">DSM 22789</strain>
    </source>
</reference>
<protein>
    <submittedName>
        <fullName evidence="2">Three-Cys-motif partner protein</fullName>
    </submittedName>
</protein>
<accession>A0A1I6VPX5</accession>
<dbReference type="NCBIfam" id="TIGR04474">
    <property type="entry name" value="tcm_partner"/>
    <property type="match status" value="1"/>
</dbReference>
<keyword evidence="3" id="KW-1185">Reference proteome</keyword>
<dbReference type="InterPro" id="IPR054339">
    <property type="entry name" value="GMT_wHTH"/>
</dbReference>
<dbReference type="Proteomes" id="UP000198785">
    <property type="component" value="Unassembled WGS sequence"/>
</dbReference>
<dbReference type="InterPro" id="IPR031009">
    <property type="entry name" value="Tcm_partner"/>
</dbReference>
<dbReference type="AlphaFoldDB" id="A0A1I6VPX5"/>
<feature type="domain" description="GMT-like wHTH" evidence="1">
    <location>
        <begin position="286"/>
        <end position="349"/>
    </location>
</feature>
<evidence type="ECO:0000313" key="3">
    <source>
        <dbReference type="Proteomes" id="UP000198785"/>
    </source>
</evidence>
<gene>
    <name evidence="2" type="ORF">SAMN05660206_11618</name>
</gene>
<dbReference type="Pfam" id="PF22560">
    <property type="entry name" value="GMT-wHTH"/>
    <property type="match status" value="1"/>
</dbReference>
<evidence type="ECO:0000313" key="2">
    <source>
        <dbReference type="EMBL" id="SFT15748.1"/>
    </source>
</evidence>
<dbReference type="EMBL" id="FOZZ01000016">
    <property type="protein sequence ID" value="SFT15748.1"/>
    <property type="molecule type" value="Genomic_DNA"/>
</dbReference>
<sequence>MKKKKKSQHNLFEHSEVKVKLLGTYLQKYFNIMSNTPFVNTVHYYDMFSGPGIYEDGGHGSPMIILRELKQAHFRSKARTVDLSSQYKCIFNDKDTEIIEALEKNIKEAKIHYPEIGTLEYSNKDYKEICPDVVKKLKTLLNSEKAFIFIDPYGYKDVRFSEIRDLLSNKKSEVLLFLPTHFMFRFSENGTPESLYDFINDIVPRDQWPKSVTGLDFVENLKHAFQQNLGKDFFVDSFIISRDKNQFFCLFFFTSHIYGFDRMLDTKWEIDTEDGRGWKFNAASSDLFSQVVNSPNISKFEKILEEYLEQKRSNKEIYVFTLRKGHLPAHTTQILKKWQDDGILVATLPNGKPARKSAFYISWSSYKNNQEAKIYLSVKQKRGKL</sequence>
<organism evidence="2 3">
    <name type="scientific">Sphingobacterium wenxiniae</name>
    <dbReference type="NCBI Taxonomy" id="683125"/>
    <lineage>
        <taxon>Bacteria</taxon>
        <taxon>Pseudomonadati</taxon>
        <taxon>Bacteroidota</taxon>
        <taxon>Sphingobacteriia</taxon>
        <taxon>Sphingobacteriales</taxon>
        <taxon>Sphingobacteriaceae</taxon>
        <taxon>Sphingobacterium</taxon>
    </lineage>
</organism>
<evidence type="ECO:0000259" key="1">
    <source>
        <dbReference type="Pfam" id="PF22560"/>
    </source>
</evidence>
<dbReference type="RefSeq" id="WP_170852693.1">
    <property type="nucleotide sequence ID" value="NZ_FOZZ01000016.1"/>
</dbReference>
<name>A0A1I6VPX5_9SPHI</name>
<proteinExistence type="predicted"/>
<dbReference type="STRING" id="683125.SAMN05660206_11618"/>